<dbReference type="InterPro" id="IPR009100">
    <property type="entry name" value="AcylCoA_DH/oxidase_NM_dom_sf"/>
</dbReference>
<feature type="domain" description="Acyl-CoA dehydrogenase/oxidase C-terminal" evidence="5">
    <location>
        <begin position="45"/>
        <end position="93"/>
    </location>
</feature>
<evidence type="ECO:0000259" key="5">
    <source>
        <dbReference type="Pfam" id="PF00441"/>
    </source>
</evidence>
<comment type="cofactor">
    <cofactor evidence="1">
        <name>FAD</name>
        <dbReference type="ChEBI" id="CHEBI:57692"/>
    </cofactor>
</comment>
<dbReference type="SUPFAM" id="SSF56645">
    <property type="entry name" value="Acyl-CoA dehydrogenase NM domain-like"/>
    <property type="match status" value="1"/>
</dbReference>
<dbReference type="Proteomes" id="UP001162480">
    <property type="component" value="Chromosome 7"/>
</dbReference>
<dbReference type="GO" id="GO:0005739">
    <property type="term" value="C:mitochondrion"/>
    <property type="evidence" value="ECO:0007669"/>
    <property type="project" value="TreeGrafter"/>
</dbReference>
<evidence type="ECO:0000256" key="2">
    <source>
        <dbReference type="ARBA" id="ARBA00009347"/>
    </source>
</evidence>
<evidence type="ECO:0000313" key="7">
    <source>
        <dbReference type="Proteomes" id="UP001162480"/>
    </source>
</evidence>
<accession>A0AA36B1G2</accession>
<keyword evidence="4" id="KW-0274">FAD</keyword>
<dbReference type="SUPFAM" id="SSF47203">
    <property type="entry name" value="Acyl-CoA dehydrogenase C-terminal domain-like"/>
    <property type="match status" value="1"/>
</dbReference>
<dbReference type="PANTHER" id="PTHR43884:SF12">
    <property type="entry name" value="ISOVALERYL-COA DEHYDROGENASE, MITOCHONDRIAL-RELATED"/>
    <property type="match status" value="1"/>
</dbReference>
<reference evidence="6" key="1">
    <citation type="submission" date="2023-08" db="EMBL/GenBank/DDBJ databases">
        <authorList>
            <person name="Alioto T."/>
            <person name="Alioto T."/>
            <person name="Gomez Garrido J."/>
        </authorList>
    </citation>
    <scope>NUCLEOTIDE SEQUENCE</scope>
</reference>
<dbReference type="Pfam" id="PF00441">
    <property type="entry name" value="Acyl-CoA_dh_1"/>
    <property type="match status" value="1"/>
</dbReference>
<dbReference type="Gene3D" id="1.20.140.10">
    <property type="entry name" value="Butyryl-CoA Dehydrogenase, subunit A, domain 3"/>
    <property type="match status" value="1"/>
</dbReference>
<dbReference type="Gene3D" id="2.40.110.10">
    <property type="entry name" value="Butyryl-CoA Dehydrogenase, subunit A, domain 2"/>
    <property type="match status" value="1"/>
</dbReference>
<organism evidence="6 7">
    <name type="scientific">Octopus vulgaris</name>
    <name type="common">Common octopus</name>
    <dbReference type="NCBI Taxonomy" id="6645"/>
    <lineage>
        <taxon>Eukaryota</taxon>
        <taxon>Metazoa</taxon>
        <taxon>Spiralia</taxon>
        <taxon>Lophotrochozoa</taxon>
        <taxon>Mollusca</taxon>
        <taxon>Cephalopoda</taxon>
        <taxon>Coleoidea</taxon>
        <taxon>Octopodiformes</taxon>
        <taxon>Octopoda</taxon>
        <taxon>Incirrata</taxon>
        <taxon>Octopodidae</taxon>
        <taxon>Octopus</taxon>
    </lineage>
</organism>
<dbReference type="AlphaFoldDB" id="A0AA36B1G2"/>
<evidence type="ECO:0000256" key="1">
    <source>
        <dbReference type="ARBA" id="ARBA00001974"/>
    </source>
</evidence>
<dbReference type="PANTHER" id="PTHR43884">
    <property type="entry name" value="ACYL-COA DEHYDROGENASE"/>
    <property type="match status" value="1"/>
</dbReference>
<evidence type="ECO:0000256" key="3">
    <source>
        <dbReference type="ARBA" id="ARBA00022630"/>
    </source>
</evidence>
<dbReference type="GO" id="GO:0006552">
    <property type="term" value="P:L-leucine catabolic process"/>
    <property type="evidence" value="ECO:0007669"/>
    <property type="project" value="TreeGrafter"/>
</dbReference>
<keyword evidence="3" id="KW-0285">Flavoprotein</keyword>
<evidence type="ECO:0000313" key="6">
    <source>
        <dbReference type="EMBL" id="CAI9725844.1"/>
    </source>
</evidence>
<comment type="similarity">
    <text evidence="2">Belongs to the acyl-CoA dehydrogenase family.</text>
</comment>
<dbReference type="InterPro" id="IPR036250">
    <property type="entry name" value="AcylCo_DH-like_C"/>
</dbReference>
<protein>
    <submittedName>
        <fullName evidence="6">Isovalerylmitochondrial-likeCoA dehydrogenase, mitochondrial isoform X2</fullName>
    </submittedName>
</protein>
<name>A0AA36B1G2_OCTVU</name>
<dbReference type="InterPro" id="IPR006089">
    <property type="entry name" value="Acyl-CoA_DH_CS"/>
</dbReference>
<dbReference type="InterPro" id="IPR009075">
    <property type="entry name" value="AcylCo_DH/oxidase_C"/>
</dbReference>
<proteinExistence type="inferred from homology"/>
<sequence>MKLKAVFKGDQYELTGNKFWITNGPDADVLVVYAKTDPDNVKPQHVGLDAIQILGGNGYINDYPVGRITRDAKLYEIGAGTSEVRRLIIARAINAFYR</sequence>
<dbReference type="InterPro" id="IPR046373">
    <property type="entry name" value="Acyl-CoA_Oxase/DH_mid-dom_sf"/>
</dbReference>
<dbReference type="PROSITE" id="PS00073">
    <property type="entry name" value="ACYL_COA_DH_2"/>
    <property type="match status" value="1"/>
</dbReference>
<evidence type="ECO:0000256" key="4">
    <source>
        <dbReference type="ARBA" id="ARBA00022827"/>
    </source>
</evidence>
<keyword evidence="7" id="KW-1185">Reference proteome</keyword>
<gene>
    <name evidence="6" type="ORF">OCTVUL_1B014693</name>
</gene>
<dbReference type="EMBL" id="OX597820">
    <property type="protein sequence ID" value="CAI9725844.1"/>
    <property type="molecule type" value="Genomic_DNA"/>
</dbReference>
<dbReference type="GO" id="GO:0008470">
    <property type="term" value="F:3-methylbutanoyl-CoA dehydrogenase activity"/>
    <property type="evidence" value="ECO:0007669"/>
    <property type="project" value="TreeGrafter"/>
</dbReference>